<feature type="DNA-binding region" description="H-T-H motif" evidence="4">
    <location>
        <begin position="36"/>
        <end position="55"/>
    </location>
</feature>
<dbReference type="SUPFAM" id="SSF48498">
    <property type="entry name" value="Tetracyclin repressor-like, C-terminal domain"/>
    <property type="match status" value="1"/>
</dbReference>
<keyword evidence="1" id="KW-0805">Transcription regulation</keyword>
<evidence type="ECO:0000256" key="3">
    <source>
        <dbReference type="ARBA" id="ARBA00023163"/>
    </source>
</evidence>
<evidence type="ECO:0000313" key="7">
    <source>
        <dbReference type="EMBL" id="MBL0393641.1"/>
    </source>
</evidence>
<keyword evidence="8" id="KW-1185">Reference proteome</keyword>
<gene>
    <name evidence="7" type="ORF">JJ685_21065</name>
</gene>
<reference evidence="7 8" key="1">
    <citation type="journal article" date="2017" name="Int. J. Syst. Evol. Microbiol.">
        <title>Ramlibacter monticola sp. nov., isolated from forest soil.</title>
        <authorList>
            <person name="Chaudhary D.K."/>
            <person name="Kim J."/>
        </authorList>
    </citation>
    <scope>NUCLEOTIDE SEQUENCE [LARGE SCALE GENOMIC DNA]</scope>
    <source>
        <strain evidence="7 8">KACC 19175</strain>
    </source>
</reference>
<dbReference type="InterPro" id="IPR050109">
    <property type="entry name" value="HTH-type_TetR-like_transc_reg"/>
</dbReference>
<dbReference type="InterPro" id="IPR036271">
    <property type="entry name" value="Tet_transcr_reg_TetR-rel_C_sf"/>
</dbReference>
<feature type="region of interest" description="Disordered" evidence="5">
    <location>
        <begin position="213"/>
        <end position="241"/>
    </location>
</feature>
<dbReference type="Proteomes" id="UP000599109">
    <property type="component" value="Unassembled WGS sequence"/>
</dbReference>
<dbReference type="Gene3D" id="1.10.357.10">
    <property type="entry name" value="Tetracycline Repressor, domain 2"/>
    <property type="match status" value="1"/>
</dbReference>
<sequence>MAEARSNLRTDGQATRERILEAAGELFAADGYAQTTAKAIADRAEVGLTLINYHFGGREGLYRAVLIEAHRRLGKLSELRELAESELPATAKLRALIYGLVRPATKRQPGWHINVLGKEIFAPSAHFPVLFEAEVPPKLAIIKQILSDITTIPVDDPALVRCVISVLAPCSMLLVAARGAPGPLDEVRRMPREAIISHLHTYALAGLEAIGREHGRRESPRSNRVSAAKPRGRSRPVGSKK</sequence>
<comment type="caution">
    <text evidence="7">The sequence shown here is derived from an EMBL/GenBank/DDBJ whole genome shotgun (WGS) entry which is preliminary data.</text>
</comment>
<keyword evidence="3" id="KW-0804">Transcription</keyword>
<organism evidence="7 8">
    <name type="scientific">Ramlibacter monticola</name>
    <dbReference type="NCBI Taxonomy" id="1926872"/>
    <lineage>
        <taxon>Bacteria</taxon>
        <taxon>Pseudomonadati</taxon>
        <taxon>Pseudomonadota</taxon>
        <taxon>Betaproteobacteria</taxon>
        <taxon>Burkholderiales</taxon>
        <taxon>Comamonadaceae</taxon>
        <taxon>Ramlibacter</taxon>
    </lineage>
</organism>
<dbReference type="PRINTS" id="PR00455">
    <property type="entry name" value="HTHTETR"/>
</dbReference>
<name>A0A936Z581_9BURK</name>
<evidence type="ECO:0000259" key="6">
    <source>
        <dbReference type="PROSITE" id="PS50977"/>
    </source>
</evidence>
<dbReference type="GO" id="GO:0003700">
    <property type="term" value="F:DNA-binding transcription factor activity"/>
    <property type="evidence" value="ECO:0007669"/>
    <property type="project" value="TreeGrafter"/>
</dbReference>
<keyword evidence="2 4" id="KW-0238">DNA-binding</keyword>
<dbReference type="Pfam" id="PF00440">
    <property type="entry name" value="TetR_N"/>
    <property type="match status" value="1"/>
</dbReference>
<dbReference type="AlphaFoldDB" id="A0A936Z581"/>
<dbReference type="InterPro" id="IPR015292">
    <property type="entry name" value="Tscrpt_reg_YbiH_C"/>
</dbReference>
<dbReference type="PANTHER" id="PTHR30055">
    <property type="entry name" value="HTH-TYPE TRANSCRIPTIONAL REGULATOR RUTR"/>
    <property type="match status" value="1"/>
</dbReference>
<accession>A0A936Z581</accession>
<dbReference type="GO" id="GO:0000976">
    <property type="term" value="F:transcription cis-regulatory region binding"/>
    <property type="evidence" value="ECO:0007669"/>
    <property type="project" value="TreeGrafter"/>
</dbReference>
<evidence type="ECO:0000256" key="5">
    <source>
        <dbReference type="SAM" id="MobiDB-lite"/>
    </source>
</evidence>
<dbReference type="PROSITE" id="PS50977">
    <property type="entry name" value="HTH_TETR_2"/>
    <property type="match status" value="1"/>
</dbReference>
<evidence type="ECO:0000313" key="8">
    <source>
        <dbReference type="Proteomes" id="UP000599109"/>
    </source>
</evidence>
<dbReference type="InterPro" id="IPR009057">
    <property type="entry name" value="Homeodomain-like_sf"/>
</dbReference>
<evidence type="ECO:0000256" key="2">
    <source>
        <dbReference type="ARBA" id="ARBA00023125"/>
    </source>
</evidence>
<dbReference type="SUPFAM" id="SSF46689">
    <property type="entry name" value="Homeodomain-like"/>
    <property type="match status" value="1"/>
</dbReference>
<dbReference type="Gene3D" id="1.10.10.60">
    <property type="entry name" value="Homeodomain-like"/>
    <property type="match status" value="1"/>
</dbReference>
<dbReference type="Pfam" id="PF09209">
    <property type="entry name" value="CecR_C"/>
    <property type="match status" value="1"/>
</dbReference>
<feature type="compositionally biased region" description="Basic residues" evidence="5">
    <location>
        <begin position="230"/>
        <end position="241"/>
    </location>
</feature>
<dbReference type="EMBL" id="JAEQNE010000006">
    <property type="protein sequence ID" value="MBL0393641.1"/>
    <property type="molecule type" value="Genomic_DNA"/>
</dbReference>
<dbReference type="PANTHER" id="PTHR30055:SF234">
    <property type="entry name" value="HTH-TYPE TRANSCRIPTIONAL REGULATOR BETI"/>
    <property type="match status" value="1"/>
</dbReference>
<proteinExistence type="predicted"/>
<evidence type="ECO:0000256" key="1">
    <source>
        <dbReference type="ARBA" id="ARBA00023015"/>
    </source>
</evidence>
<protein>
    <submittedName>
        <fullName evidence="7">CerR family C-terminal domain-containing protein</fullName>
    </submittedName>
</protein>
<feature type="domain" description="HTH tetR-type" evidence="6">
    <location>
        <begin position="13"/>
        <end position="73"/>
    </location>
</feature>
<dbReference type="InterPro" id="IPR001647">
    <property type="entry name" value="HTH_TetR"/>
</dbReference>
<evidence type="ECO:0000256" key="4">
    <source>
        <dbReference type="PROSITE-ProRule" id="PRU00335"/>
    </source>
</evidence>